<keyword evidence="12" id="KW-1185">Reference proteome</keyword>
<sequence>MSQRDADTFISKNERDFILKALSEECRLDGRRPYDLRKLKFQFSLDDRSATVALGTTRVLSVVTASLEAPFPDQPSEGVLRFHVDFSPMASPAFEPGRPGEDAIQIGRLIERGLRLSGAVDQEALCVIAGRKVWVLRVDCRVLDHGGNVLDAAFLSALAALMAFRKPEVEVGGESGTEIVVHPPEVREPLPLTIHHLPVSVTFALFQGGDMLVVDPTVKEAAAASGSCTVVMNPGREVCCVHKADGIGLTPEQFMRCVRLAADKTELLTKELKAALEQHEVARVQARVRRHQQMVGLPDPAARHVMILGAKDPAAGGATAAAAAAVSDATVAAAAGKSVPADDNMDEDDDIDDDDDDDEDDMAEQAEGIKSDDVKGGIGRGASDAGGGGTGKDMACPRNAEIGQTGAGTGTETGARQQHRARLSGPLVVAPKGGGGQRGVGGDRGGSDASGGGHLLNANKRGKDDVRFDELEAIAAVIAGMPPGGPRPGEPEPDLAAAIKPEKSKRKSGAATAGKVG</sequence>
<evidence type="ECO:0000256" key="1">
    <source>
        <dbReference type="ARBA" id="ARBA00004123"/>
    </source>
</evidence>
<dbReference type="SUPFAM" id="SSF54211">
    <property type="entry name" value="Ribosomal protein S5 domain 2-like"/>
    <property type="match status" value="1"/>
</dbReference>
<evidence type="ECO:0000256" key="4">
    <source>
        <dbReference type="ARBA" id="ARBA00022490"/>
    </source>
</evidence>
<dbReference type="Pfam" id="PF01138">
    <property type="entry name" value="RNase_PH"/>
    <property type="match status" value="1"/>
</dbReference>
<feature type="compositionally biased region" description="Gly residues" evidence="7">
    <location>
        <begin position="432"/>
        <end position="454"/>
    </location>
</feature>
<dbReference type="SUPFAM" id="SSF55666">
    <property type="entry name" value="Ribonuclease PH domain 2-like"/>
    <property type="match status" value="1"/>
</dbReference>
<dbReference type="PANTHER" id="PTHR11097:SF14">
    <property type="entry name" value="EXOSOME COMPLEX COMPONENT RRP45"/>
    <property type="match status" value="1"/>
</dbReference>
<dbReference type="CDD" id="cd11368">
    <property type="entry name" value="RNase_PH_RRP45"/>
    <property type="match status" value="1"/>
</dbReference>
<dbReference type="GO" id="GO:0000177">
    <property type="term" value="C:cytoplasmic exosome (RNase complex)"/>
    <property type="evidence" value="ECO:0007669"/>
    <property type="project" value="TreeGrafter"/>
</dbReference>
<proteinExistence type="inferred from homology"/>
<dbReference type="GO" id="GO:0035925">
    <property type="term" value="F:mRNA 3'-UTR AU-rich region binding"/>
    <property type="evidence" value="ECO:0007669"/>
    <property type="project" value="TreeGrafter"/>
</dbReference>
<dbReference type="Gene3D" id="3.30.230.70">
    <property type="entry name" value="GHMP Kinase, N-terminal domain"/>
    <property type="match status" value="1"/>
</dbReference>
<feature type="compositionally biased region" description="Gly residues" evidence="7">
    <location>
        <begin position="376"/>
        <end position="391"/>
    </location>
</feature>
<dbReference type="Pfam" id="PF03725">
    <property type="entry name" value="RNase_PH_C"/>
    <property type="match status" value="1"/>
</dbReference>
<keyword evidence="6" id="KW-0539">Nucleus</keyword>
<dbReference type="GO" id="GO:0071028">
    <property type="term" value="P:nuclear mRNA surveillance"/>
    <property type="evidence" value="ECO:0007669"/>
    <property type="project" value="TreeGrafter"/>
</dbReference>
<dbReference type="GO" id="GO:0071038">
    <property type="term" value="P:TRAMP-dependent tRNA surveillance pathway"/>
    <property type="evidence" value="ECO:0007669"/>
    <property type="project" value="TreeGrafter"/>
</dbReference>
<feature type="region of interest" description="Disordered" evidence="7">
    <location>
        <begin position="479"/>
        <end position="517"/>
    </location>
</feature>
<dbReference type="GO" id="GO:0034473">
    <property type="term" value="P:U1 snRNA 3'-end processing"/>
    <property type="evidence" value="ECO:0007669"/>
    <property type="project" value="TreeGrafter"/>
</dbReference>
<dbReference type="GO" id="GO:0000467">
    <property type="term" value="P:exonucleolytic trimming to generate mature 3'-end of 5.8S rRNA from tricistronic rRNA transcript (SSU-rRNA, 5.8S rRNA, LSU-rRNA)"/>
    <property type="evidence" value="ECO:0007669"/>
    <property type="project" value="TreeGrafter"/>
</dbReference>
<keyword evidence="5" id="KW-0694">RNA-binding</keyword>
<feature type="domain" description="Exoribonuclease phosphorolytic" evidence="8">
    <location>
        <begin position="37"/>
        <end position="167"/>
    </location>
</feature>
<comment type="subcellular location">
    <subcellularLocation>
        <location evidence="2">Cytoplasm</location>
    </subcellularLocation>
    <subcellularLocation>
        <location evidence="1">Nucleus</location>
    </subcellularLocation>
</comment>
<evidence type="ECO:0000313" key="12">
    <source>
        <dbReference type="Proteomes" id="UP000747110"/>
    </source>
</evidence>
<dbReference type="EMBL" id="BNCP01000078">
    <property type="protein sequence ID" value="GIL92482.1"/>
    <property type="molecule type" value="Genomic_DNA"/>
</dbReference>
<dbReference type="GO" id="GO:0071035">
    <property type="term" value="P:nuclear polyadenylation-dependent rRNA catabolic process"/>
    <property type="evidence" value="ECO:0007669"/>
    <property type="project" value="TreeGrafter"/>
</dbReference>
<dbReference type="InterPro" id="IPR050590">
    <property type="entry name" value="Exosome_comp_Rrp42_subfam"/>
</dbReference>
<evidence type="ECO:0000256" key="6">
    <source>
        <dbReference type="ARBA" id="ARBA00023242"/>
    </source>
</evidence>
<dbReference type="InterPro" id="IPR015847">
    <property type="entry name" value="ExoRNase_PH_dom2"/>
</dbReference>
<organism evidence="10 12">
    <name type="scientific">Volvox reticuliferus</name>
    <dbReference type="NCBI Taxonomy" id="1737510"/>
    <lineage>
        <taxon>Eukaryota</taxon>
        <taxon>Viridiplantae</taxon>
        <taxon>Chlorophyta</taxon>
        <taxon>core chlorophytes</taxon>
        <taxon>Chlorophyceae</taxon>
        <taxon>CS clade</taxon>
        <taxon>Chlamydomonadales</taxon>
        <taxon>Volvocaceae</taxon>
        <taxon>Volvox</taxon>
    </lineage>
</organism>
<dbReference type="InterPro" id="IPR001247">
    <property type="entry name" value="ExoRNase_PH_dom1"/>
</dbReference>
<dbReference type="GO" id="GO:0034476">
    <property type="term" value="P:U5 snRNA 3'-end processing"/>
    <property type="evidence" value="ECO:0007669"/>
    <property type="project" value="TreeGrafter"/>
</dbReference>
<dbReference type="GO" id="GO:0016075">
    <property type="term" value="P:rRNA catabolic process"/>
    <property type="evidence" value="ECO:0007669"/>
    <property type="project" value="TreeGrafter"/>
</dbReference>
<evidence type="ECO:0000256" key="7">
    <source>
        <dbReference type="SAM" id="MobiDB-lite"/>
    </source>
</evidence>
<dbReference type="PANTHER" id="PTHR11097">
    <property type="entry name" value="EXOSOME COMPLEX EXONUCLEASE RIBOSOMAL RNA PROCESSING PROTEIN"/>
    <property type="match status" value="1"/>
</dbReference>
<evidence type="ECO:0000256" key="5">
    <source>
        <dbReference type="ARBA" id="ARBA00022884"/>
    </source>
</evidence>
<gene>
    <name evidence="10" type="ORF">Vretifemale_19945</name>
    <name evidence="11" type="ORF">Vretimale_19344</name>
</gene>
<keyword evidence="4" id="KW-0963">Cytoplasm</keyword>
<evidence type="ECO:0000313" key="11">
    <source>
        <dbReference type="EMBL" id="GIM16747.1"/>
    </source>
</evidence>
<evidence type="ECO:0000259" key="8">
    <source>
        <dbReference type="Pfam" id="PF01138"/>
    </source>
</evidence>
<name>A0A8J4D2N5_9CHLO</name>
<dbReference type="InterPro" id="IPR027408">
    <property type="entry name" value="PNPase/RNase_PH_dom_sf"/>
</dbReference>
<evidence type="ECO:0000259" key="9">
    <source>
        <dbReference type="Pfam" id="PF03725"/>
    </source>
</evidence>
<comment type="caution">
    <text evidence="10">The sequence shown here is derived from an EMBL/GenBank/DDBJ whole genome shotgun (WGS) entry which is preliminary data.</text>
</comment>
<protein>
    <submittedName>
        <fullName evidence="10">Uncharacterized protein</fullName>
    </submittedName>
</protein>
<feature type="domain" description="Exoribonuclease phosphorolytic" evidence="9">
    <location>
        <begin position="196"/>
        <end position="263"/>
    </location>
</feature>
<dbReference type="InterPro" id="IPR036345">
    <property type="entry name" value="ExoRNase_PH_dom2_sf"/>
</dbReference>
<dbReference type="Proteomes" id="UP000722791">
    <property type="component" value="Unassembled WGS sequence"/>
</dbReference>
<accession>A0A8J4D2N5</accession>
<evidence type="ECO:0000256" key="2">
    <source>
        <dbReference type="ARBA" id="ARBA00004496"/>
    </source>
</evidence>
<dbReference type="AlphaFoldDB" id="A0A8J4D2N5"/>
<dbReference type="EMBL" id="BNCQ01000084">
    <property type="protein sequence ID" value="GIM16747.1"/>
    <property type="molecule type" value="Genomic_DNA"/>
</dbReference>
<evidence type="ECO:0000256" key="3">
    <source>
        <dbReference type="ARBA" id="ARBA00006678"/>
    </source>
</evidence>
<feature type="region of interest" description="Disordered" evidence="7">
    <location>
        <begin position="335"/>
        <end position="463"/>
    </location>
</feature>
<evidence type="ECO:0000313" key="10">
    <source>
        <dbReference type="EMBL" id="GIL92482.1"/>
    </source>
</evidence>
<dbReference type="InterPro" id="IPR020568">
    <property type="entry name" value="Ribosomal_Su5_D2-typ_SF"/>
</dbReference>
<dbReference type="InterPro" id="IPR033100">
    <property type="entry name" value="Rrp45"/>
</dbReference>
<dbReference type="Proteomes" id="UP000747110">
    <property type="component" value="Unassembled WGS sequence"/>
</dbReference>
<comment type="similarity">
    <text evidence="3">Belongs to the RNase PH family.</text>
</comment>
<dbReference type="GO" id="GO:0034475">
    <property type="term" value="P:U4 snRNA 3'-end processing"/>
    <property type="evidence" value="ECO:0007669"/>
    <property type="project" value="TreeGrafter"/>
</dbReference>
<feature type="compositionally biased region" description="Acidic residues" evidence="7">
    <location>
        <begin position="343"/>
        <end position="364"/>
    </location>
</feature>
<dbReference type="OrthoDB" id="550227at2759"/>
<dbReference type="GO" id="GO:0000176">
    <property type="term" value="C:nuclear exosome (RNase complex)"/>
    <property type="evidence" value="ECO:0007669"/>
    <property type="project" value="TreeGrafter"/>
</dbReference>
<reference evidence="10" key="1">
    <citation type="journal article" date="2021" name="Proc. Natl. Acad. Sci. U.S.A.">
        <title>Three genomes in the algal genus Volvox reveal the fate of a haploid sex-determining region after a transition to homothallism.</title>
        <authorList>
            <person name="Yamamoto K."/>
            <person name="Hamaji T."/>
            <person name="Kawai-Toyooka H."/>
            <person name="Matsuzaki R."/>
            <person name="Takahashi F."/>
            <person name="Nishimura Y."/>
            <person name="Kawachi M."/>
            <person name="Noguchi H."/>
            <person name="Minakuchi Y."/>
            <person name="Umen J.G."/>
            <person name="Toyoda A."/>
            <person name="Nozaki H."/>
        </authorList>
    </citation>
    <scope>NUCLEOTIDE SEQUENCE</scope>
    <source>
        <strain evidence="11">NIES-3785</strain>
        <strain evidence="10">NIES-3786</strain>
    </source>
</reference>